<feature type="region of interest" description="Disordered" evidence="1">
    <location>
        <begin position="424"/>
        <end position="448"/>
    </location>
</feature>
<keyword evidence="3" id="KW-1185">Reference proteome</keyword>
<evidence type="ECO:0000313" key="2">
    <source>
        <dbReference type="EMBL" id="VEL40617.1"/>
    </source>
</evidence>
<proteinExistence type="predicted"/>
<gene>
    <name evidence="2" type="ORF">PXEA_LOCUS34057</name>
</gene>
<dbReference type="Proteomes" id="UP000784294">
    <property type="component" value="Unassembled WGS sequence"/>
</dbReference>
<name>A0A448XN59_9PLAT</name>
<accession>A0A448XN59</accession>
<evidence type="ECO:0000256" key="1">
    <source>
        <dbReference type="SAM" id="MobiDB-lite"/>
    </source>
</evidence>
<evidence type="ECO:0000313" key="3">
    <source>
        <dbReference type="Proteomes" id="UP000784294"/>
    </source>
</evidence>
<comment type="caution">
    <text evidence="2">The sequence shown here is derived from an EMBL/GenBank/DDBJ whole genome shotgun (WGS) entry which is preliminary data.</text>
</comment>
<feature type="compositionally biased region" description="Basic and acidic residues" evidence="1">
    <location>
        <begin position="139"/>
        <end position="166"/>
    </location>
</feature>
<dbReference type="EMBL" id="CAAALY010265629">
    <property type="protein sequence ID" value="VEL40617.1"/>
    <property type="molecule type" value="Genomic_DNA"/>
</dbReference>
<feature type="compositionally biased region" description="Low complexity" evidence="1">
    <location>
        <begin position="99"/>
        <end position="128"/>
    </location>
</feature>
<feature type="region of interest" description="Disordered" evidence="1">
    <location>
        <begin position="99"/>
        <end position="229"/>
    </location>
</feature>
<reference evidence="2" key="1">
    <citation type="submission" date="2018-11" db="EMBL/GenBank/DDBJ databases">
        <authorList>
            <consortium name="Pathogen Informatics"/>
        </authorList>
    </citation>
    <scope>NUCLEOTIDE SEQUENCE</scope>
</reference>
<dbReference type="AlphaFoldDB" id="A0A448XN59"/>
<sequence length="477" mass="50358">VLWCLNYWHHESHAKDGSLESGVRISEAARTRSTIFLGSGKELVSSDIVSLKTSVPVVNPTPLHFAGQSNANCPIATDAAVTALDLPLELSYGSLSSIPRSALRSSSPSSLSSTISPTSSLSDSPVSLGIDQHHRRHRQPSEETMRNGKSRDTDEWTGRGDDHADCSNKVGLGQVGRGNHELSGSHVHKSKEGEDADEISGIHGGARPGRGAVDNGDVTDRRGNVGGGEMSGIVDGFTGTSLMLRRWLSTSCCLCCLPSETDTHTASNTGCGYRSATSNLTRQVMVADTSSQQESPIDPGILPSNSRQPSTHALATHLADYQMAECATQIDVCTTMRAALSATSAVVVASVSATNQGALSLKRPKGAVCGQIPCHTSSELHATPAITSVLSPSIAFRRHQGHLPPLLPPAVSVVWPSGASLTESSTTPDSLGAAWRASPGNQPGSRVRKQQAMVLKSKLFECAMHLGYRRRDVLHAD</sequence>
<feature type="region of interest" description="Disordered" evidence="1">
    <location>
        <begin position="289"/>
        <end position="309"/>
    </location>
</feature>
<organism evidence="2 3">
    <name type="scientific">Protopolystoma xenopodis</name>
    <dbReference type="NCBI Taxonomy" id="117903"/>
    <lineage>
        <taxon>Eukaryota</taxon>
        <taxon>Metazoa</taxon>
        <taxon>Spiralia</taxon>
        <taxon>Lophotrochozoa</taxon>
        <taxon>Platyhelminthes</taxon>
        <taxon>Monogenea</taxon>
        <taxon>Polyopisthocotylea</taxon>
        <taxon>Polystomatidea</taxon>
        <taxon>Polystomatidae</taxon>
        <taxon>Protopolystoma</taxon>
    </lineage>
</organism>
<protein>
    <submittedName>
        <fullName evidence="2">Uncharacterized protein</fullName>
    </submittedName>
</protein>
<feature type="non-terminal residue" evidence="2">
    <location>
        <position position="1"/>
    </location>
</feature>